<name>A0A815BHG5_9BILA</name>
<evidence type="ECO:0000313" key="16">
    <source>
        <dbReference type="EMBL" id="CAF4059791.1"/>
    </source>
</evidence>
<evidence type="ECO:0000256" key="7">
    <source>
        <dbReference type="ARBA" id="ARBA00023002"/>
    </source>
</evidence>
<keyword evidence="7" id="KW-0560">Oxidoreductase</keyword>
<proteinExistence type="inferred from homology"/>
<dbReference type="SUPFAM" id="SSF49742">
    <property type="entry name" value="PHM/PNGase F"/>
    <property type="match status" value="2"/>
</dbReference>
<gene>
    <name evidence="15" type="ORF">GPM918_LOCUS27107</name>
    <name evidence="16" type="ORF">SRO942_LOCUS27376</name>
</gene>
<dbReference type="GO" id="GO:0005576">
    <property type="term" value="C:extracellular region"/>
    <property type="evidence" value="ECO:0007669"/>
    <property type="project" value="UniProtKB-SubCell"/>
</dbReference>
<dbReference type="EMBL" id="CAJNOQ010011230">
    <property type="protein sequence ID" value="CAF1271560.1"/>
    <property type="molecule type" value="Genomic_DNA"/>
</dbReference>
<evidence type="ECO:0000256" key="5">
    <source>
        <dbReference type="ARBA" id="ARBA00022723"/>
    </source>
</evidence>
<protein>
    <recommendedName>
        <fullName evidence="18">Peptidylglycine monooxygenase</fullName>
    </recommendedName>
</protein>
<keyword evidence="10" id="KW-1015">Disulfide bond</keyword>
<comment type="similarity">
    <text evidence="3">Belongs to the copper type II ascorbate-dependent monooxygenase family.</text>
</comment>
<evidence type="ECO:0000256" key="8">
    <source>
        <dbReference type="ARBA" id="ARBA00023008"/>
    </source>
</evidence>
<dbReference type="OrthoDB" id="10044505at2759"/>
<dbReference type="PANTHER" id="PTHR10680">
    <property type="entry name" value="PEPTIDYL-GLYCINE ALPHA-AMIDATING MONOOXYGENASE"/>
    <property type="match status" value="1"/>
</dbReference>
<organism evidence="15 17">
    <name type="scientific">Didymodactylos carnosus</name>
    <dbReference type="NCBI Taxonomy" id="1234261"/>
    <lineage>
        <taxon>Eukaryota</taxon>
        <taxon>Metazoa</taxon>
        <taxon>Spiralia</taxon>
        <taxon>Gnathifera</taxon>
        <taxon>Rotifera</taxon>
        <taxon>Eurotatoria</taxon>
        <taxon>Bdelloidea</taxon>
        <taxon>Philodinida</taxon>
        <taxon>Philodinidae</taxon>
        <taxon>Didymodactylos</taxon>
    </lineage>
</organism>
<dbReference type="EMBL" id="CAJOBC010023618">
    <property type="protein sequence ID" value="CAF4059791.1"/>
    <property type="molecule type" value="Genomic_DNA"/>
</dbReference>
<evidence type="ECO:0000256" key="12">
    <source>
        <dbReference type="SAM" id="SignalP"/>
    </source>
</evidence>
<keyword evidence="11" id="KW-0325">Glycoprotein</keyword>
<feature type="domain" description="Copper type II ascorbate-dependent monooxygenase C-terminal" evidence="14">
    <location>
        <begin position="172"/>
        <end position="281"/>
    </location>
</feature>
<keyword evidence="17" id="KW-1185">Reference proteome</keyword>
<dbReference type="InterPro" id="IPR036939">
    <property type="entry name" value="Cu2_ascorb_mOase_N_sf"/>
</dbReference>
<dbReference type="InterPro" id="IPR000323">
    <property type="entry name" value="Cu2_ascorb_mOase_N"/>
</dbReference>
<dbReference type="InterPro" id="IPR024548">
    <property type="entry name" value="Cu2_monoox_C"/>
</dbReference>
<evidence type="ECO:0000259" key="14">
    <source>
        <dbReference type="Pfam" id="PF03712"/>
    </source>
</evidence>
<dbReference type="Proteomes" id="UP000681722">
    <property type="component" value="Unassembled WGS sequence"/>
</dbReference>
<accession>A0A815BHG5</accession>
<evidence type="ECO:0000313" key="15">
    <source>
        <dbReference type="EMBL" id="CAF1271560.1"/>
    </source>
</evidence>
<feature type="chain" id="PRO_5036226957" description="Peptidylglycine monooxygenase" evidence="12">
    <location>
        <begin position="27"/>
        <end position="335"/>
    </location>
</feature>
<evidence type="ECO:0000259" key="13">
    <source>
        <dbReference type="Pfam" id="PF01082"/>
    </source>
</evidence>
<keyword evidence="5" id="KW-0479">Metal-binding</keyword>
<feature type="domain" description="Copper type II ascorbate-dependent monooxygenase N-terminal" evidence="13">
    <location>
        <begin position="32"/>
        <end position="154"/>
    </location>
</feature>
<dbReference type="InterPro" id="IPR008977">
    <property type="entry name" value="PHM/PNGase_F_dom_sf"/>
</dbReference>
<sequence length="335" mass="37563">MWCNTGCQKLILCLIVVFLIINNVSSEILNILMPDARATQVDEYLCTAIELNHESPIFITGFNPSATAKDAHHMLLYGCTEPGSQKKIWNCGEMANGRSEYASGQVCASGSTIIYAWAMDAPSLKLPNDVAFKVGGNTTIKYLVVQVHYANIDKFLAGKSDQSGVVLETSKNSTHTHKLGLVNSGYRVRGDYKDQVWTEIGRRSPQLPQMFYPINNSITLEKGDYVAAACTMRNIRSKTVRVGPTGDDEMCNFYIMYWVDGEELIDQGICNSAGPPRYYFRRNKNLNVDNIPSDAFRVPPPPNGPESEQILNEHMQHNLRHISSLEDKHYFKQVK</sequence>
<keyword evidence="6 12" id="KW-0732">Signal</keyword>
<dbReference type="Gene3D" id="2.60.120.310">
    <property type="entry name" value="Copper type II, ascorbate-dependent monooxygenase, N-terminal domain"/>
    <property type="match status" value="1"/>
</dbReference>
<dbReference type="PANTHER" id="PTHR10680:SF14">
    <property type="entry name" value="PEPTIDYL-GLYCINE ALPHA-AMIDATING MONOOXYGENASE"/>
    <property type="match status" value="1"/>
</dbReference>
<evidence type="ECO:0000256" key="10">
    <source>
        <dbReference type="ARBA" id="ARBA00023157"/>
    </source>
</evidence>
<dbReference type="GO" id="GO:0005507">
    <property type="term" value="F:copper ion binding"/>
    <property type="evidence" value="ECO:0007669"/>
    <property type="project" value="InterPro"/>
</dbReference>
<evidence type="ECO:0000256" key="2">
    <source>
        <dbReference type="ARBA" id="ARBA00004613"/>
    </source>
</evidence>
<evidence type="ECO:0000256" key="6">
    <source>
        <dbReference type="ARBA" id="ARBA00022729"/>
    </source>
</evidence>
<keyword evidence="8" id="KW-0186">Copper</keyword>
<evidence type="ECO:0000256" key="4">
    <source>
        <dbReference type="ARBA" id="ARBA00022525"/>
    </source>
</evidence>
<dbReference type="FunFam" id="2.60.120.310:FF:000005">
    <property type="entry name" value="Peptidylglycine alpha-hydroxylating monooxygenase"/>
    <property type="match status" value="1"/>
</dbReference>
<evidence type="ECO:0000313" key="17">
    <source>
        <dbReference type="Proteomes" id="UP000663829"/>
    </source>
</evidence>
<evidence type="ECO:0000256" key="9">
    <source>
        <dbReference type="ARBA" id="ARBA00023033"/>
    </source>
</evidence>
<evidence type="ECO:0000256" key="3">
    <source>
        <dbReference type="ARBA" id="ARBA00010676"/>
    </source>
</evidence>
<reference evidence="15" key="1">
    <citation type="submission" date="2021-02" db="EMBL/GenBank/DDBJ databases">
        <authorList>
            <person name="Nowell W R."/>
        </authorList>
    </citation>
    <scope>NUCLEOTIDE SEQUENCE</scope>
</reference>
<comment type="subcellular location">
    <subcellularLocation>
        <location evidence="2">Secreted</location>
    </subcellularLocation>
</comment>
<dbReference type="Pfam" id="PF01082">
    <property type="entry name" value="Cu2_monooxygen"/>
    <property type="match status" value="1"/>
</dbReference>
<dbReference type="GO" id="GO:0016715">
    <property type="term" value="F:oxidoreductase activity, acting on paired donors, with incorporation or reduction of molecular oxygen, reduced ascorbate as one donor, and incorporation of one atom of oxygen"/>
    <property type="evidence" value="ECO:0007669"/>
    <property type="project" value="InterPro"/>
</dbReference>
<keyword evidence="9" id="KW-0503">Monooxygenase</keyword>
<dbReference type="Pfam" id="PF03712">
    <property type="entry name" value="Cu2_monoox_C"/>
    <property type="match status" value="1"/>
</dbReference>
<feature type="signal peptide" evidence="12">
    <location>
        <begin position="1"/>
        <end position="26"/>
    </location>
</feature>
<comment type="caution">
    <text evidence="15">The sequence shown here is derived from an EMBL/GenBank/DDBJ whole genome shotgun (WGS) entry which is preliminary data.</text>
</comment>
<dbReference type="Proteomes" id="UP000663829">
    <property type="component" value="Unassembled WGS sequence"/>
</dbReference>
<evidence type="ECO:0008006" key="18">
    <source>
        <dbReference type="Google" id="ProtNLM"/>
    </source>
</evidence>
<evidence type="ECO:0000256" key="11">
    <source>
        <dbReference type="ARBA" id="ARBA00023180"/>
    </source>
</evidence>
<keyword evidence="4" id="KW-0964">Secreted</keyword>
<evidence type="ECO:0000256" key="1">
    <source>
        <dbReference type="ARBA" id="ARBA00001973"/>
    </source>
</evidence>
<comment type="cofactor">
    <cofactor evidence="1">
        <name>Cu(2+)</name>
        <dbReference type="ChEBI" id="CHEBI:29036"/>
    </cofactor>
</comment>
<dbReference type="AlphaFoldDB" id="A0A815BHG5"/>